<gene>
    <name evidence="2" type="ORF">E2C01_061798</name>
</gene>
<dbReference type="AlphaFoldDB" id="A0A5B7H4U8"/>
<comment type="caution">
    <text evidence="2">The sequence shown here is derived from an EMBL/GenBank/DDBJ whole genome shotgun (WGS) entry which is preliminary data.</text>
</comment>
<evidence type="ECO:0000313" key="3">
    <source>
        <dbReference type="Proteomes" id="UP000324222"/>
    </source>
</evidence>
<feature type="region of interest" description="Disordered" evidence="1">
    <location>
        <begin position="50"/>
        <end position="73"/>
    </location>
</feature>
<evidence type="ECO:0000313" key="2">
    <source>
        <dbReference type="EMBL" id="MPC67621.1"/>
    </source>
</evidence>
<organism evidence="2 3">
    <name type="scientific">Portunus trituberculatus</name>
    <name type="common">Swimming crab</name>
    <name type="synonym">Neptunus trituberculatus</name>
    <dbReference type="NCBI Taxonomy" id="210409"/>
    <lineage>
        <taxon>Eukaryota</taxon>
        <taxon>Metazoa</taxon>
        <taxon>Ecdysozoa</taxon>
        <taxon>Arthropoda</taxon>
        <taxon>Crustacea</taxon>
        <taxon>Multicrustacea</taxon>
        <taxon>Malacostraca</taxon>
        <taxon>Eumalacostraca</taxon>
        <taxon>Eucarida</taxon>
        <taxon>Decapoda</taxon>
        <taxon>Pleocyemata</taxon>
        <taxon>Brachyura</taxon>
        <taxon>Eubrachyura</taxon>
        <taxon>Portunoidea</taxon>
        <taxon>Portunidae</taxon>
        <taxon>Portuninae</taxon>
        <taxon>Portunus</taxon>
    </lineage>
</organism>
<protein>
    <submittedName>
        <fullName evidence="2">Uncharacterized protein</fullName>
    </submittedName>
</protein>
<proteinExistence type="predicted"/>
<name>A0A5B7H4U8_PORTR</name>
<keyword evidence="3" id="KW-1185">Reference proteome</keyword>
<evidence type="ECO:0000256" key="1">
    <source>
        <dbReference type="SAM" id="MobiDB-lite"/>
    </source>
</evidence>
<accession>A0A5B7H4U8</accession>
<sequence length="73" mass="8245">MKFCVCTEACHRRLTPWTRSEPLTETKRFHIKVPSATWCGATLRRLSRGPCRREGPAGSLVHPSLRSSPKPTI</sequence>
<dbReference type="Proteomes" id="UP000324222">
    <property type="component" value="Unassembled WGS sequence"/>
</dbReference>
<dbReference type="EMBL" id="VSRR010026513">
    <property type="protein sequence ID" value="MPC67621.1"/>
    <property type="molecule type" value="Genomic_DNA"/>
</dbReference>
<reference evidence="2 3" key="1">
    <citation type="submission" date="2019-05" db="EMBL/GenBank/DDBJ databases">
        <title>Another draft genome of Portunus trituberculatus and its Hox gene families provides insights of decapod evolution.</title>
        <authorList>
            <person name="Jeong J.-H."/>
            <person name="Song I."/>
            <person name="Kim S."/>
            <person name="Choi T."/>
            <person name="Kim D."/>
            <person name="Ryu S."/>
            <person name="Kim W."/>
        </authorList>
    </citation>
    <scope>NUCLEOTIDE SEQUENCE [LARGE SCALE GENOMIC DNA]</scope>
    <source>
        <tissue evidence="2">Muscle</tissue>
    </source>
</reference>